<keyword evidence="2" id="KW-0732">Signal</keyword>
<keyword evidence="4" id="KW-1185">Reference proteome</keyword>
<reference evidence="3" key="1">
    <citation type="submission" date="2021-12" db="EMBL/GenBank/DDBJ databases">
        <authorList>
            <person name="Martin H S."/>
        </authorList>
    </citation>
    <scope>NUCLEOTIDE SEQUENCE</scope>
</reference>
<dbReference type="AlphaFoldDB" id="A0A8J9VS34"/>
<feature type="chain" id="PRO_5035426101" evidence="2">
    <location>
        <begin position="20"/>
        <end position="409"/>
    </location>
</feature>
<evidence type="ECO:0000313" key="3">
    <source>
        <dbReference type="EMBL" id="CAH0728603.1"/>
    </source>
</evidence>
<dbReference type="Proteomes" id="UP000838878">
    <property type="component" value="Chromosome 7"/>
</dbReference>
<feature type="compositionally biased region" description="Basic residues" evidence="1">
    <location>
        <begin position="237"/>
        <end position="263"/>
    </location>
</feature>
<evidence type="ECO:0000256" key="2">
    <source>
        <dbReference type="SAM" id="SignalP"/>
    </source>
</evidence>
<name>A0A8J9VS34_9NEOP</name>
<feature type="non-terminal residue" evidence="3">
    <location>
        <position position="409"/>
    </location>
</feature>
<evidence type="ECO:0000256" key="1">
    <source>
        <dbReference type="SAM" id="MobiDB-lite"/>
    </source>
</evidence>
<gene>
    <name evidence="3" type="ORF">BINO364_LOCUS13804</name>
</gene>
<feature type="region of interest" description="Disordered" evidence="1">
    <location>
        <begin position="231"/>
        <end position="263"/>
    </location>
</feature>
<proteinExistence type="predicted"/>
<feature type="signal peptide" evidence="2">
    <location>
        <begin position="1"/>
        <end position="19"/>
    </location>
</feature>
<organism evidence="3 4">
    <name type="scientific">Brenthis ino</name>
    <name type="common">lesser marbled fritillary</name>
    <dbReference type="NCBI Taxonomy" id="405034"/>
    <lineage>
        <taxon>Eukaryota</taxon>
        <taxon>Metazoa</taxon>
        <taxon>Ecdysozoa</taxon>
        <taxon>Arthropoda</taxon>
        <taxon>Hexapoda</taxon>
        <taxon>Insecta</taxon>
        <taxon>Pterygota</taxon>
        <taxon>Neoptera</taxon>
        <taxon>Endopterygota</taxon>
        <taxon>Lepidoptera</taxon>
        <taxon>Glossata</taxon>
        <taxon>Ditrysia</taxon>
        <taxon>Papilionoidea</taxon>
        <taxon>Nymphalidae</taxon>
        <taxon>Heliconiinae</taxon>
        <taxon>Argynnini</taxon>
        <taxon>Brenthis</taxon>
    </lineage>
</organism>
<accession>A0A8J9VS34</accession>
<evidence type="ECO:0000313" key="4">
    <source>
        <dbReference type="Proteomes" id="UP000838878"/>
    </source>
</evidence>
<dbReference type="OrthoDB" id="7432963at2759"/>
<sequence>MWFISLLFEIFLTVTLITSEFVKDDLLSSILRSNKEFDANNEETVGYNNNRQHKDAEVAKQKAEVLKKVKIYEKQLDALQDLDSVNQRYQRDPVLNFIGRRWNRDKRSKKKPDTSYSSSSSIELKKWKDEWKDLWMQKKLEAINSSVPKGDTVNMVAARPWGVPCGDPNQHDAPWGTCMLPMECEAEYRIYRGDYFCGRTKFICCALQITNYDLYAGFDVSFADSSLATDTEEKNNRVRGSKERKRRKKIRDKKRRLRERVKRKRKIKRTIQKIIREIRIILNRSYKNGTTSRKRKTKQLKKFIKSLKNKYITDRKAVKDIHEMELIKIDAALMKRLNEIRGMNQQYVRNATFRAMIANGTISKQNARMLIKAYPELADMLQTRRRGRSRGDRRKDYLDYDIEYGYLYY</sequence>
<dbReference type="EMBL" id="OV170227">
    <property type="protein sequence ID" value="CAH0728603.1"/>
    <property type="molecule type" value="Genomic_DNA"/>
</dbReference>
<protein>
    <submittedName>
        <fullName evidence="3">Uncharacterized protein</fullName>
    </submittedName>
</protein>